<feature type="binding site" evidence="6">
    <location>
        <position position="239"/>
    </location>
    <ligand>
        <name>D-dopa</name>
        <dbReference type="ChEBI" id="CHEBI:149689"/>
    </ligand>
</feature>
<evidence type="ECO:0000256" key="6">
    <source>
        <dbReference type="PIRSR" id="PIRSR000189-1"/>
    </source>
</evidence>
<dbReference type="Pfam" id="PF01266">
    <property type="entry name" value="DAO"/>
    <property type="match status" value="1"/>
</dbReference>
<dbReference type="AlphaFoldDB" id="A0A3G2S377"/>
<keyword evidence="9" id="KW-1185">Reference proteome</keyword>
<dbReference type="EC" id="1.4.3.3" evidence="8"/>
<comment type="cofactor">
    <cofactor evidence="1 6">
        <name>FAD</name>
        <dbReference type="ChEBI" id="CHEBI:57692"/>
    </cofactor>
</comment>
<proteinExistence type="inferred from homology"/>
<keyword evidence="3" id="KW-0285">Flavoprotein</keyword>
<evidence type="ECO:0000313" key="8">
    <source>
        <dbReference type="EMBL" id="AYO42434.1"/>
    </source>
</evidence>
<dbReference type="VEuPathDB" id="FungiDB:DNF11_1484"/>
<dbReference type="InterPro" id="IPR023209">
    <property type="entry name" value="DAO"/>
</dbReference>
<comment type="similarity">
    <text evidence="2">Belongs to the DAMOX/DASOX family.</text>
</comment>
<evidence type="ECO:0000256" key="4">
    <source>
        <dbReference type="ARBA" id="ARBA00022827"/>
    </source>
</evidence>
<dbReference type="GO" id="GO:0005737">
    <property type="term" value="C:cytoplasm"/>
    <property type="evidence" value="ECO:0007669"/>
    <property type="project" value="TreeGrafter"/>
</dbReference>
<feature type="domain" description="FAD dependent oxidoreductase" evidence="7">
    <location>
        <begin position="6"/>
        <end position="359"/>
    </location>
</feature>
<dbReference type="GO" id="GO:0071949">
    <property type="term" value="F:FAD binding"/>
    <property type="evidence" value="ECO:0007669"/>
    <property type="project" value="InterPro"/>
</dbReference>
<feature type="binding site" evidence="6">
    <location>
        <position position="190"/>
    </location>
    <ligand>
        <name>FAD</name>
        <dbReference type="ChEBI" id="CHEBI:57692"/>
    </ligand>
</feature>
<dbReference type="GO" id="GO:0003884">
    <property type="term" value="F:D-amino-acid oxidase activity"/>
    <property type="evidence" value="ECO:0007669"/>
    <property type="project" value="UniProtKB-EC"/>
</dbReference>
<evidence type="ECO:0000256" key="3">
    <source>
        <dbReference type="ARBA" id="ARBA00022630"/>
    </source>
</evidence>
<dbReference type="PANTHER" id="PTHR11530:SF30">
    <property type="entry name" value="FAD DEPENDENT OXIDOREDUCTASE DOMAIN-CONTAINING PROTEIN"/>
    <property type="match status" value="1"/>
</dbReference>
<reference evidence="8 9" key="1">
    <citation type="submission" date="2018-10" db="EMBL/GenBank/DDBJ databases">
        <title>Complete genome sequence of Malassezia restricta CBS 7877.</title>
        <authorList>
            <person name="Morand S.C."/>
            <person name="Bertignac M."/>
            <person name="Iltis A."/>
            <person name="Kolder I."/>
            <person name="Pirovano W."/>
            <person name="Jourdain R."/>
            <person name="Clavaud C."/>
        </authorList>
    </citation>
    <scope>NUCLEOTIDE SEQUENCE [LARGE SCALE GENOMIC DNA]</scope>
    <source>
        <strain evidence="8 9">CBS 7877</strain>
    </source>
</reference>
<gene>
    <name evidence="8" type="primary">DAO1</name>
    <name evidence="8" type="ORF">DNF11_1484</name>
</gene>
<dbReference type="GO" id="GO:0019478">
    <property type="term" value="P:D-amino acid catabolic process"/>
    <property type="evidence" value="ECO:0007669"/>
    <property type="project" value="TreeGrafter"/>
</dbReference>
<sequence length="372" mass="40716">MPPTQAVVVGAGVLGLTSALYLRKKGYAVTVLARELPEDAASQSFASPWAGANWCSFARNNMAERRWDEYTYKQFQKLAKELPEDLLTFMPFTCYDVKPNDTETYWFGEACGGIQEEYAPKHPAAAEAPYMYKFRSLTLDAPRYLRWLATQVTCPGGQGPPGKIERVTKLRSLKTAVDLVPRASLVVNATGLGSQDIPEAAETQAYPIRGQTVLVHAPRFRDANVAHCASKISSQGASYVIPRARSGYVILGGTFHKHVSNPLTPDQQVTERILKDAVQLAPDLLPEHVRADDADAWKSLDVVGVNIGVRPARAGGARVALDEQPLEMHGRRVGVIHAYGIGPAGYQASHGIAAEVCEWADRWEAQARRAHL</sequence>
<organism evidence="8 9">
    <name type="scientific">Malassezia restricta (strain ATCC 96810 / NBRC 103918 / CBS 7877)</name>
    <name type="common">Seborrheic dermatitis infection agent</name>
    <dbReference type="NCBI Taxonomy" id="425264"/>
    <lineage>
        <taxon>Eukaryota</taxon>
        <taxon>Fungi</taxon>
        <taxon>Dikarya</taxon>
        <taxon>Basidiomycota</taxon>
        <taxon>Ustilaginomycotina</taxon>
        <taxon>Malasseziomycetes</taxon>
        <taxon>Malasseziales</taxon>
        <taxon>Malasseziaceae</taxon>
        <taxon>Malassezia</taxon>
    </lineage>
</organism>
<dbReference type="SUPFAM" id="SSF51971">
    <property type="entry name" value="Nucleotide-binding domain"/>
    <property type="match status" value="1"/>
</dbReference>
<dbReference type="STRING" id="425264.A0A3G2S377"/>
<dbReference type="Gene3D" id="3.30.9.10">
    <property type="entry name" value="D-Amino Acid Oxidase, subunit A, domain 2"/>
    <property type="match status" value="1"/>
</dbReference>
<name>A0A3G2S377_MALR7</name>
<dbReference type="PANTHER" id="PTHR11530">
    <property type="entry name" value="D-AMINO ACID OXIDASE"/>
    <property type="match status" value="1"/>
</dbReference>
<dbReference type="Gene3D" id="3.40.50.720">
    <property type="entry name" value="NAD(P)-binding Rossmann-like Domain"/>
    <property type="match status" value="1"/>
</dbReference>
<dbReference type="Proteomes" id="UP000269793">
    <property type="component" value="Chromosome II"/>
</dbReference>
<dbReference type="InterPro" id="IPR006076">
    <property type="entry name" value="FAD-dep_OxRdtase"/>
</dbReference>
<dbReference type="PIRSF" id="PIRSF000189">
    <property type="entry name" value="D-aa_oxidase"/>
    <property type="match status" value="1"/>
</dbReference>
<evidence type="ECO:0000256" key="1">
    <source>
        <dbReference type="ARBA" id="ARBA00001974"/>
    </source>
</evidence>
<evidence type="ECO:0000256" key="2">
    <source>
        <dbReference type="ARBA" id="ARBA00006730"/>
    </source>
</evidence>
<accession>A0A3G2S377</accession>
<protein>
    <submittedName>
        <fullName evidence="8">D-amino-acid oxidase</fullName>
        <ecNumber evidence="8">1.4.3.3</ecNumber>
    </submittedName>
</protein>
<keyword evidence="5 8" id="KW-0560">Oxidoreductase</keyword>
<feature type="binding site" evidence="6">
    <location>
        <position position="227"/>
    </location>
    <ligand>
        <name>D-dopa</name>
        <dbReference type="ChEBI" id="CHEBI:149689"/>
    </ligand>
</feature>
<dbReference type="OrthoDB" id="2015447at2759"/>
<evidence type="ECO:0000313" key="9">
    <source>
        <dbReference type="Proteomes" id="UP000269793"/>
    </source>
</evidence>
<dbReference type="SUPFAM" id="SSF54373">
    <property type="entry name" value="FAD-linked reductases, C-terminal domain"/>
    <property type="match status" value="1"/>
</dbReference>
<dbReference type="EMBL" id="CP033149">
    <property type="protein sequence ID" value="AYO42434.1"/>
    <property type="molecule type" value="Genomic_DNA"/>
</dbReference>
<evidence type="ECO:0000259" key="7">
    <source>
        <dbReference type="Pfam" id="PF01266"/>
    </source>
</evidence>
<evidence type="ECO:0000256" key="5">
    <source>
        <dbReference type="ARBA" id="ARBA00023002"/>
    </source>
</evidence>
<keyword evidence="4 6" id="KW-0274">FAD</keyword>